<dbReference type="OrthoDB" id="927174at2"/>
<feature type="domain" description="Signal transduction histidine kinase internal region" evidence="2">
    <location>
        <begin position="167"/>
        <end position="245"/>
    </location>
</feature>
<reference evidence="3 4" key="1">
    <citation type="submission" date="2019-07" db="EMBL/GenBank/DDBJ databases">
        <title>Whole genome shotgun sequence of Adhaeribacter aerolatus NBRC 106133.</title>
        <authorList>
            <person name="Hosoyama A."/>
            <person name="Uohara A."/>
            <person name="Ohji S."/>
            <person name="Ichikawa N."/>
        </authorList>
    </citation>
    <scope>NUCLEOTIDE SEQUENCE [LARGE SCALE GENOMIC DNA]</scope>
    <source>
        <strain evidence="3 4">NBRC 106133</strain>
    </source>
</reference>
<dbReference type="EMBL" id="BJYS01000014">
    <property type="protein sequence ID" value="GEO04436.1"/>
    <property type="molecule type" value="Genomic_DNA"/>
</dbReference>
<dbReference type="AlphaFoldDB" id="A0A512AXI7"/>
<keyword evidence="4" id="KW-1185">Reference proteome</keyword>
<keyword evidence="1" id="KW-1133">Transmembrane helix</keyword>
<feature type="transmembrane region" description="Helical" evidence="1">
    <location>
        <begin position="128"/>
        <end position="147"/>
    </location>
</feature>
<dbReference type="InterPro" id="IPR050640">
    <property type="entry name" value="Bact_2-comp_sensor_kinase"/>
</dbReference>
<evidence type="ECO:0000313" key="3">
    <source>
        <dbReference type="EMBL" id="GEO04436.1"/>
    </source>
</evidence>
<dbReference type="RefSeq" id="WP_146897696.1">
    <property type="nucleotide sequence ID" value="NZ_BJYS01000014.1"/>
</dbReference>
<feature type="transmembrane region" description="Helical" evidence="1">
    <location>
        <begin position="86"/>
        <end position="108"/>
    </location>
</feature>
<sequence length="353" mass="41261">MPIALKDLFAPDNAKDQKWLRLLFILGLGILLAGLYLLRRANPELVYLVALLWIFTVIMLLWFGNGFIYRILNYKFPWAKHTTARFFLQLFLSTLYSLLCINLTYYFFRAQTTQRPPDLEQFLVLNVYGLLFIIPVLSINFGIFFMVQWKKAHEQSEKFKQENLRTQLESLRMHLDPHFLFNNLNVLSALIQKNPEDAQLFLDRFADVYRYVLQYKKEELVPLATELEFIRAYYFLLHQRFGDQLQLTINISEALLETVCLPPLALQMLLENAIKHNVISAKIPLIINIATEADGWLIVRNTRQPKIQESTHLTGTGLENIRQRYGYLSDREVQVTQTPTSFAVKLPLLEIAD</sequence>
<evidence type="ECO:0000256" key="1">
    <source>
        <dbReference type="SAM" id="Phobius"/>
    </source>
</evidence>
<dbReference type="GO" id="GO:0000155">
    <property type="term" value="F:phosphorelay sensor kinase activity"/>
    <property type="evidence" value="ECO:0007669"/>
    <property type="project" value="InterPro"/>
</dbReference>
<proteinExistence type="predicted"/>
<protein>
    <recommendedName>
        <fullName evidence="2">Signal transduction histidine kinase internal region domain-containing protein</fullName>
    </recommendedName>
</protein>
<keyword evidence="1" id="KW-0812">Transmembrane</keyword>
<comment type="caution">
    <text evidence="3">The sequence shown here is derived from an EMBL/GenBank/DDBJ whole genome shotgun (WGS) entry which is preliminary data.</text>
</comment>
<dbReference type="Pfam" id="PF06580">
    <property type="entry name" value="His_kinase"/>
    <property type="match status" value="1"/>
</dbReference>
<keyword evidence="1" id="KW-0472">Membrane</keyword>
<dbReference type="PANTHER" id="PTHR34220:SF7">
    <property type="entry name" value="SENSOR HISTIDINE KINASE YPDA"/>
    <property type="match status" value="1"/>
</dbReference>
<organism evidence="3 4">
    <name type="scientific">Adhaeribacter aerolatus</name>
    <dbReference type="NCBI Taxonomy" id="670289"/>
    <lineage>
        <taxon>Bacteria</taxon>
        <taxon>Pseudomonadati</taxon>
        <taxon>Bacteroidota</taxon>
        <taxon>Cytophagia</taxon>
        <taxon>Cytophagales</taxon>
        <taxon>Hymenobacteraceae</taxon>
        <taxon>Adhaeribacter</taxon>
    </lineage>
</organism>
<dbReference type="InterPro" id="IPR010559">
    <property type="entry name" value="Sig_transdc_His_kin_internal"/>
</dbReference>
<name>A0A512AXI7_9BACT</name>
<feature type="transmembrane region" description="Helical" evidence="1">
    <location>
        <begin position="45"/>
        <end position="65"/>
    </location>
</feature>
<dbReference type="GO" id="GO:0016020">
    <property type="term" value="C:membrane"/>
    <property type="evidence" value="ECO:0007669"/>
    <property type="project" value="InterPro"/>
</dbReference>
<evidence type="ECO:0000259" key="2">
    <source>
        <dbReference type="Pfam" id="PF06580"/>
    </source>
</evidence>
<gene>
    <name evidence="3" type="ORF">AAE02nite_21000</name>
</gene>
<dbReference type="PANTHER" id="PTHR34220">
    <property type="entry name" value="SENSOR HISTIDINE KINASE YPDA"/>
    <property type="match status" value="1"/>
</dbReference>
<dbReference type="Proteomes" id="UP000321532">
    <property type="component" value="Unassembled WGS sequence"/>
</dbReference>
<evidence type="ECO:0000313" key="4">
    <source>
        <dbReference type="Proteomes" id="UP000321532"/>
    </source>
</evidence>
<accession>A0A512AXI7</accession>
<feature type="transmembrane region" description="Helical" evidence="1">
    <location>
        <begin position="20"/>
        <end position="39"/>
    </location>
</feature>